<name>A0AAU9K4B8_9CILI</name>
<dbReference type="GO" id="GO:0005524">
    <property type="term" value="F:ATP binding"/>
    <property type="evidence" value="ECO:0007669"/>
    <property type="project" value="UniProtKB-UniRule"/>
</dbReference>
<evidence type="ECO:0000256" key="12">
    <source>
        <dbReference type="SAM" id="Coils"/>
    </source>
</evidence>
<feature type="active site" description="Proton acceptor" evidence="7">
    <location>
        <position position="162"/>
    </location>
</feature>
<feature type="domain" description="Protein kinase" evidence="13">
    <location>
        <begin position="37"/>
        <end position="288"/>
    </location>
</feature>
<proteinExistence type="inferred from homology"/>
<accession>A0AAU9K4B8</accession>
<dbReference type="InterPro" id="IPR000719">
    <property type="entry name" value="Prot_kinase_dom"/>
</dbReference>
<feature type="binding site" evidence="8">
    <location>
        <begin position="115"/>
        <end position="117"/>
    </location>
    <ligand>
        <name>ATP</name>
        <dbReference type="ChEBI" id="CHEBI:30616"/>
    </ligand>
</feature>
<comment type="similarity">
    <text evidence="11">Belongs to the protein kinase superfamily. Ser/Thr protein kinase family. Aurora subfamily.</text>
</comment>
<feature type="cross-link" description="Glycyl lysine isopeptide (Lys-Gly) (interchain with G-Cter in SUMO2)" evidence="9">
    <location>
        <position position="164"/>
    </location>
</feature>
<feature type="binding site" evidence="8">
    <location>
        <begin position="166"/>
        <end position="167"/>
    </location>
    <ligand>
        <name>ATP</name>
        <dbReference type="ChEBI" id="CHEBI:30616"/>
    </ligand>
</feature>
<dbReference type="EMBL" id="CAJZBQ010000054">
    <property type="protein sequence ID" value="CAG9332246.1"/>
    <property type="molecule type" value="Genomic_DNA"/>
</dbReference>
<evidence type="ECO:0000256" key="8">
    <source>
        <dbReference type="PIRSR" id="PIRSR630616-2"/>
    </source>
</evidence>
<evidence type="ECO:0000256" key="2">
    <source>
        <dbReference type="ARBA" id="ARBA00022527"/>
    </source>
</evidence>
<feature type="coiled-coil region" evidence="12">
    <location>
        <begin position="416"/>
        <end position="450"/>
    </location>
</feature>
<dbReference type="FunFam" id="3.30.200.20:FF:000042">
    <property type="entry name" value="Aurora kinase A"/>
    <property type="match status" value="1"/>
</dbReference>
<dbReference type="PROSITE" id="PS00108">
    <property type="entry name" value="PROTEIN_KINASE_ST"/>
    <property type="match status" value="1"/>
</dbReference>
<keyword evidence="3 11" id="KW-0808">Transferase</keyword>
<dbReference type="PANTHER" id="PTHR24350">
    <property type="entry name" value="SERINE/THREONINE-PROTEIN KINASE IAL-RELATED"/>
    <property type="match status" value="1"/>
</dbReference>
<dbReference type="Proteomes" id="UP001162131">
    <property type="component" value="Unassembled WGS sequence"/>
</dbReference>
<dbReference type="Gene3D" id="1.10.510.10">
    <property type="entry name" value="Transferase(Phosphotransferase) domain 1"/>
    <property type="match status" value="1"/>
</dbReference>
<evidence type="ECO:0000256" key="3">
    <source>
        <dbReference type="ARBA" id="ARBA00022679"/>
    </source>
</evidence>
<dbReference type="SMART" id="SM00220">
    <property type="entry name" value="S_TKc"/>
    <property type="match status" value="1"/>
</dbReference>
<evidence type="ECO:0000259" key="13">
    <source>
        <dbReference type="PROSITE" id="PS50011"/>
    </source>
</evidence>
<feature type="binding site" evidence="8 10">
    <location>
        <position position="66"/>
    </location>
    <ligand>
        <name>ATP</name>
        <dbReference type="ChEBI" id="CHEBI:30616"/>
    </ligand>
</feature>
<evidence type="ECO:0000313" key="15">
    <source>
        <dbReference type="Proteomes" id="UP001162131"/>
    </source>
</evidence>
<dbReference type="InterPro" id="IPR030616">
    <property type="entry name" value="Aur-like"/>
</dbReference>
<sequence length="563" mass="65385">MKTSNEKLDSSERRLLFLPPSVKQGKERECRVEDFQSIATKPLGLGAFGEVFKVKHTASGKEFAIKVIPKTRVLLRGMLQQVRREVRIMYCLNHPNIVKLYSHFEDNTNFYLILELAEGGQLFTKLRKMKSFDEQSAAQYLREVALAVQYLHSKDPPIIHRDIKPENILLDAEGNAKLGDFGWSNFFNEERSTYCGTLDYLAPEMIERKGHGINLDLWNLGVLLFEMLVGRAPFQSNTQAELFDKIRAAKIGFPKNFPLLAKDLVKRLLNPNPDLRITITKLLEHPWMKQHPPIRNTCEIETERTPLPTIPDQGDVEFTDECVVISEPLRNEKIKANVLKTEIWTTDRELAKKQQMLRSLEEKVEHLRNRNNSLQNDLDKLRAEQIQSFTLLRTVETARKSKENIRKQCKYGLAMIKEHENDQKKIIKLKEKYQKQCQAAELKIKNSELNLRYLKSVKFVHEKSEMFEAIKNDMTELNNAVILFKRGLKSSIYLRHSSQLLQELRGRAETKSKIQKMIDKLRESYEKRVHSLRCLHSDLNDITNVLDIRKLVLNLVAPNSISN</sequence>
<keyword evidence="4 8" id="KW-0547">Nucleotide-binding</keyword>
<reference evidence="14" key="1">
    <citation type="submission" date="2021-09" db="EMBL/GenBank/DDBJ databases">
        <authorList>
            <consortium name="AG Swart"/>
            <person name="Singh M."/>
            <person name="Singh A."/>
            <person name="Seah K."/>
            <person name="Emmerich C."/>
        </authorList>
    </citation>
    <scope>NUCLEOTIDE SEQUENCE</scope>
    <source>
        <strain evidence="14">ATCC30299</strain>
    </source>
</reference>
<keyword evidence="2 11" id="KW-0723">Serine/threonine-protein kinase</keyword>
<comment type="caution">
    <text evidence="14">The sequence shown here is derived from an EMBL/GenBank/DDBJ whole genome shotgun (WGS) entry which is preliminary data.</text>
</comment>
<comment type="subunit">
    <text evidence="1">Monomer.</text>
</comment>
<dbReference type="Pfam" id="PF00069">
    <property type="entry name" value="Pkinase"/>
    <property type="match status" value="1"/>
</dbReference>
<comment type="catalytic activity">
    <reaction evidence="11">
        <text>L-threonyl-[protein] + ATP = O-phospho-L-threonyl-[protein] + ADP + H(+)</text>
        <dbReference type="Rhea" id="RHEA:46608"/>
        <dbReference type="Rhea" id="RHEA-COMP:11060"/>
        <dbReference type="Rhea" id="RHEA-COMP:11605"/>
        <dbReference type="ChEBI" id="CHEBI:15378"/>
        <dbReference type="ChEBI" id="CHEBI:30013"/>
        <dbReference type="ChEBI" id="CHEBI:30616"/>
        <dbReference type="ChEBI" id="CHEBI:61977"/>
        <dbReference type="ChEBI" id="CHEBI:456216"/>
        <dbReference type="EC" id="2.7.11.1"/>
    </reaction>
</comment>
<evidence type="ECO:0000256" key="11">
    <source>
        <dbReference type="RuleBase" id="RU367134"/>
    </source>
</evidence>
<dbReference type="PROSITE" id="PS50011">
    <property type="entry name" value="PROTEIN_KINASE_DOM"/>
    <property type="match status" value="1"/>
</dbReference>
<evidence type="ECO:0000313" key="14">
    <source>
        <dbReference type="EMBL" id="CAG9332246.1"/>
    </source>
</evidence>
<dbReference type="GO" id="GO:0004674">
    <property type="term" value="F:protein serine/threonine kinase activity"/>
    <property type="evidence" value="ECO:0007669"/>
    <property type="project" value="UniProtKB-KW"/>
</dbReference>
<keyword evidence="12" id="KW-0175">Coiled coil</keyword>
<dbReference type="FunFam" id="1.10.510.10:FF:000571">
    <property type="entry name" value="Maternal embryonic leucine zipper kinase"/>
    <property type="match status" value="1"/>
</dbReference>
<keyword evidence="15" id="KW-1185">Reference proteome</keyword>
<gene>
    <name evidence="14" type="ORF">BSTOLATCC_MIC55697</name>
</gene>
<organism evidence="14 15">
    <name type="scientific">Blepharisma stoltei</name>
    <dbReference type="NCBI Taxonomy" id="1481888"/>
    <lineage>
        <taxon>Eukaryota</taxon>
        <taxon>Sar</taxon>
        <taxon>Alveolata</taxon>
        <taxon>Ciliophora</taxon>
        <taxon>Postciliodesmatophora</taxon>
        <taxon>Heterotrichea</taxon>
        <taxon>Heterotrichida</taxon>
        <taxon>Blepharismidae</taxon>
        <taxon>Blepharisma</taxon>
    </lineage>
</organism>
<evidence type="ECO:0000256" key="7">
    <source>
        <dbReference type="PIRSR" id="PIRSR630616-1"/>
    </source>
</evidence>
<dbReference type="InterPro" id="IPR008271">
    <property type="entry name" value="Ser/Thr_kinase_AS"/>
</dbReference>
<dbReference type="CDD" id="cd14007">
    <property type="entry name" value="STKc_Aurora"/>
    <property type="match status" value="1"/>
</dbReference>
<keyword evidence="5 11" id="KW-0418">Kinase</keyword>
<evidence type="ECO:0000256" key="10">
    <source>
        <dbReference type="PROSITE-ProRule" id="PRU10141"/>
    </source>
</evidence>
<evidence type="ECO:0000256" key="4">
    <source>
        <dbReference type="ARBA" id="ARBA00022741"/>
    </source>
</evidence>
<evidence type="ECO:0000256" key="9">
    <source>
        <dbReference type="PIRSR" id="PIRSR630616-3"/>
    </source>
</evidence>
<dbReference type="AlphaFoldDB" id="A0AAU9K4B8"/>
<dbReference type="EC" id="2.7.11.1" evidence="11"/>
<protein>
    <recommendedName>
        <fullName evidence="11">Aurora kinase</fullName>
        <ecNumber evidence="11">2.7.11.1</ecNumber>
    </recommendedName>
</protein>
<feature type="binding site" evidence="8">
    <location>
        <position position="180"/>
    </location>
    <ligand>
        <name>ATP</name>
        <dbReference type="ChEBI" id="CHEBI:30616"/>
    </ligand>
</feature>
<keyword evidence="6 8" id="KW-0067">ATP-binding</keyword>
<evidence type="ECO:0000256" key="5">
    <source>
        <dbReference type="ARBA" id="ARBA00022777"/>
    </source>
</evidence>
<comment type="catalytic activity">
    <reaction evidence="11">
        <text>L-seryl-[protein] + ATP = O-phospho-L-seryl-[protein] + ADP + H(+)</text>
        <dbReference type="Rhea" id="RHEA:17989"/>
        <dbReference type="Rhea" id="RHEA-COMP:9863"/>
        <dbReference type="Rhea" id="RHEA-COMP:11604"/>
        <dbReference type="ChEBI" id="CHEBI:15378"/>
        <dbReference type="ChEBI" id="CHEBI:29999"/>
        <dbReference type="ChEBI" id="CHEBI:30616"/>
        <dbReference type="ChEBI" id="CHEBI:83421"/>
        <dbReference type="ChEBI" id="CHEBI:456216"/>
        <dbReference type="EC" id="2.7.11.1"/>
    </reaction>
</comment>
<evidence type="ECO:0000256" key="1">
    <source>
        <dbReference type="ARBA" id="ARBA00011245"/>
    </source>
</evidence>
<dbReference type="InterPro" id="IPR017441">
    <property type="entry name" value="Protein_kinase_ATP_BS"/>
</dbReference>
<dbReference type="SUPFAM" id="SSF56112">
    <property type="entry name" value="Protein kinase-like (PK-like)"/>
    <property type="match status" value="1"/>
</dbReference>
<dbReference type="PROSITE" id="PS00107">
    <property type="entry name" value="PROTEIN_KINASE_ATP"/>
    <property type="match status" value="1"/>
</dbReference>
<evidence type="ECO:0000256" key="6">
    <source>
        <dbReference type="ARBA" id="ARBA00022840"/>
    </source>
</evidence>
<feature type="coiled-coil region" evidence="12">
    <location>
        <begin position="350"/>
        <end position="384"/>
    </location>
</feature>
<dbReference type="InterPro" id="IPR011009">
    <property type="entry name" value="Kinase-like_dom_sf"/>
</dbReference>